<dbReference type="CDD" id="cd04301">
    <property type="entry name" value="NAT_SF"/>
    <property type="match status" value="1"/>
</dbReference>
<dbReference type="EMBL" id="JAAAWO010000001">
    <property type="protein sequence ID" value="NDW14008.1"/>
    <property type="molecule type" value="Genomic_DNA"/>
</dbReference>
<keyword evidence="3" id="KW-1185">Reference proteome</keyword>
<feature type="domain" description="N-acetyltransferase" evidence="1">
    <location>
        <begin position="19"/>
        <end position="185"/>
    </location>
</feature>
<dbReference type="GO" id="GO:0016747">
    <property type="term" value="F:acyltransferase activity, transferring groups other than amino-acyl groups"/>
    <property type="evidence" value="ECO:0007669"/>
    <property type="project" value="InterPro"/>
</dbReference>
<evidence type="ECO:0000259" key="1">
    <source>
        <dbReference type="PROSITE" id="PS51186"/>
    </source>
</evidence>
<dbReference type="SUPFAM" id="SSF55729">
    <property type="entry name" value="Acyl-CoA N-acyltransferases (Nat)"/>
    <property type="match status" value="1"/>
</dbReference>
<organism evidence="2 3">
    <name type="scientific">Alteromonas genovensis</name>
    <dbReference type="NCBI Taxonomy" id="471225"/>
    <lineage>
        <taxon>Bacteria</taxon>
        <taxon>Pseudomonadati</taxon>
        <taxon>Pseudomonadota</taxon>
        <taxon>Gammaproteobacteria</taxon>
        <taxon>Alteromonadales</taxon>
        <taxon>Alteromonadaceae</taxon>
        <taxon>Alteromonas/Salinimonas group</taxon>
        <taxon>Alteromonas</taxon>
    </lineage>
</organism>
<dbReference type="InterPro" id="IPR016181">
    <property type="entry name" value="Acyl_CoA_acyltransferase"/>
</dbReference>
<keyword evidence="2" id="KW-0808">Transferase</keyword>
<dbReference type="PROSITE" id="PS51186">
    <property type="entry name" value="GNAT"/>
    <property type="match status" value="1"/>
</dbReference>
<comment type="caution">
    <text evidence="2">The sequence shown here is derived from an EMBL/GenBank/DDBJ whole genome shotgun (WGS) entry which is preliminary data.</text>
</comment>
<protein>
    <submittedName>
        <fullName evidence="2">GNAT family N-acetyltransferase</fullName>
    </submittedName>
</protein>
<gene>
    <name evidence="2" type="ORF">GTQ48_00485</name>
</gene>
<proteinExistence type="predicted"/>
<dbReference type="Gene3D" id="3.40.630.30">
    <property type="match status" value="1"/>
</dbReference>
<dbReference type="Proteomes" id="UP000471381">
    <property type="component" value="Unassembled WGS sequence"/>
</dbReference>
<evidence type="ECO:0000313" key="3">
    <source>
        <dbReference type="Proteomes" id="UP000471381"/>
    </source>
</evidence>
<dbReference type="AlphaFoldDB" id="A0A6N9TH18"/>
<dbReference type="InterPro" id="IPR000182">
    <property type="entry name" value="GNAT_dom"/>
</dbReference>
<evidence type="ECO:0000313" key="2">
    <source>
        <dbReference type="EMBL" id="NDW14008.1"/>
    </source>
</evidence>
<name>A0A6N9TH18_9ALTE</name>
<dbReference type="RefSeq" id="WP_163104408.1">
    <property type="nucleotide sequence ID" value="NZ_JAAAWO010000001.1"/>
</dbReference>
<sequence>MHNTASKDATREGTTRHDIHYVQLAPQYFEGVIALGNHVHGDNYLTPELISDYYTRSFHNNVNASWLALHNDVVVGFRLTFAHTQWTPDKWCSTNLWTVDKDKVCYFKCNTVVPGKQGLGIGSKLLAKSIESASIQGAIAGLAHIWLASPGNSAYKYFSKNGGVLIKKHPNKWQYASIYEGYDCPVCDEHCYCEGAEMMLSFS</sequence>
<reference evidence="2 3" key="1">
    <citation type="submission" date="2020-01" db="EMBL/GenBank/DDBJ databases">
        <title>Genomes of bacteria type strains.</title>
        <authorList>
            <person name="Chen J."/>
            <person name="Zhu S."/>
            <person name="Yang J."/>
        </authorList>
    </citation>
    <scope>NUCLEOTIDE SEQUENCE [LARGE SCALE GENOMIC DNA]</scope>
    <source>
        <strain evidence="2 3">LMG 24078</strain>
    </source>
</reference>
<accession>A0A6N9TH18</accession>